<dbReference type="GO" id="GO:0020037">
    <property type="term" value="F:heme binding"/>
    <property type="evidence" value="ECO:0007669"/>
    <property type="project" value="InterPro"/>
</dbReference>
<evidence type="ECO:0000256" key="8">
    <source>
        <dbReference type="PIRSR" id="PIRSR602401-1"/>
    </source>
</evidence>
<name>A0A060SFD6_PYCCI</name>
<keyword evidence="5 9" id="KW-0560">Oxidoreductase</keyword>
<dbReference type="Proteomes" id="UP000029665">
    <property type="component" value="Unassembled WGS sequence"/>
</dbReference>
<dbReference type="PRINTS" id="PR00463">
    <property type="entry name" value="EP450I"/>
</dbReference>
<dbReference type="OMA" id="PREYEEN"/>
<evidence type="ECO:0000256" key="5">
    <source>
        <dbReference type="ARBA" id="ARBA00023002"/>
    </source>
</evidence>
<comment type="pathway">
    <text evidence="2">Secondary metabolite biosynthesis.</text>
</comment>
<keyword evidence="7 9" id="KW-0503">Monooxygenase</keyword>
<dbReference type="OrthoDB" id="6692864at2759"/>
<protein>
    <recommendedName>
        <fullName evidence="12">Cytochrome P450</fullName>
    </recommendedName>
</protein>
<evidence type="ECO:0000256" key="1">
    <source>
        <dbReference type="ARBA" id="ARBA00001971"/>
    </source>
</evidence>
<dbReference type="InterPro" id="IPR001128">
    <property type="entry name" value="Cyt_P450"/>
</dbReference>
<keyword evidence="8 9" id="KW-0349">Heme</keyword>
<dbReference type="PROSITE" id="PS00086">
    <property type="entry name" value="CYTOCHROME_P450"/>
    <property type="match status" value="1"/>
</dbReference>
<dbReference type="AlphaFoldDB" id="A0A060SFD6"/>
<proteinExistence type="inferred from homology"/>
<accession>A0A060SFD6</accession>
<organism evidence="10 11">
    <name type="scientific">Pycnoporus cinnabarinus</name>
    <name type="common">Cinnabar-red polypore</name>
    <name type="synonym">Trametes cinnabarina</name>
    <dbReference type="NCBI Taxonomy" id="5643"/>
    <lineage>
        <taxon>Eukaryota</taxon>
        <taxon>Fungi</taxon>
        <taxon>Dikarya</taxon>
        <taxon>Basidiomycota</taxon>
        <taxon>Agaricomycotina</taxon>
        <taxon>Agaricomycetes</taxon>
        <taxon>Polyporales</taxon>
        <taxon>Polyporaceae</taxon>
        <taxon>Trametes</taxon>
    </lineage>
</organism>
<evidence type="ECO:0000256" key="3">
    <source>
        <dbReference type="ARBA" id="ARBA00010617"/>
    </source>
</evidence>
<dbReference type="GO" id="GO:0004497">
    <property type="term" value="F:monooxygenase activity"/>
    <property type="evidence" value="ECO:0007669"/>
    <property type="project" value="UniProtKB-KW"/>
</dbReference>
<dbReference type="SUPFAM" id="SSF48264">
    <property type="entry name" value="Cytochrome P450"/>
    <property type="match status" value="1"/>
</dbReference>
<evidence type="ECO:0000256" key="4">
    <source>
        <dbReference type="ARBA" id="ARBA00022723"/>
    </source>
</evidence>
<comment type="similarity">
    <text evidence="3 9">Belongs to the cytochrome P450 family.</text>
</comment>
<keyword evidence="6 8" id="KW-0408">Iron</keyword>
<dbReference type="STRING" id="5643.A0A060SFD6"/>
<dbReference type="HOGENOM" id="CLU_001570_14_10_1"/>
<sequence>MLGVGGLPRGPYLVGRVLSDTDIPFAAVMDPVVHAERKKPWIRALGTSALKVYEPMIANRTMQLMRVLEEQPGEVNIGDFFNYFSYDIMCDVTYGGGSELLRDGDTDNVWHFIDEALPSSTFLSHVPYLGILCGKLPMFRPAMDRLINFSKSVTAKRLERGSTIKDIFYYLNNEDLPEKDPPPERHLLDDSLLAIVAGSDTTSSALTSLVYCLLTHPSALKNLQIEIDRFYPADADPCDSKHHREMHYLTAVLNENLRLYPPGPTSTQCRVPHGSDDVMLGSYLVPAGTTVMLPPYTLQRDPRHFSPFTEDFWPERWLVATGELPLADALANAPGEADPQTFAHNEAAFIPFSHGPKGCAGKQLGMQELRTVTIALLQKFQLRLRPGWDTKQFDKDFKDYYVTTRPEVPVTLYPRF</sequence>
<gene>
    <name evidence="10" type="ORF">BN946_scf184844.g122</name>
</gene>
<dbReference type="Gene3D" id="1.10.630.10">
    <property type="entry name" value="Cytochrome P450"/>
    <property type="match status" value="1"/>
</dbReference>
<keyword evidence="4 8" id="KW-0479">Metal-binding</keyword>
<dbReference type="GO" id="GO:0016705">
    <property type="term" value="F:oxidoreductase activity, acting on paired donors, with incorporation or reduction of molecular oxygen"/>
    <property type="evidence" value="ECO:0007669"/>
    <property type="project" value="InterPro"/>
</dbReference>
<dbReference type="InterPro" id="IPR002401">
    <property type="entry name" value="Cyt_P450_E_grp-I"/>
</dbReference>
<evidence type="ECO:0000256" key="2">
    <source>
        <dbReference type="ARBA" id="ARBA00005179"/>
    </source>
</evidence>
<dbReference type="EMBL" id="CCBP010000097">
    <property type="protein sequence ID" value="CDO71118.1"/>
    <property type="molecule type" value="Genomic_DNA"/>
</dbReference>
<evidence type="ECO:0000313" key="10">
    <source>
        <dbReference type="EMBL" id="CDO71118.1"/>
    </source>
</evidence>
<dbReference type="InterPro" id="IPR036396">
    <property type="entry name" value="Cyt_P450_sf"/>
</dbReference>
<dbReference type="PANTHER" id="PTHR24305:SF187">
    <property type="entry name" value="P450, PUTATIVE (EUROFUNG)-RELATED"/>
    <property type="match status" value="1"/>
</dbReference>
<dbReference type="InterPro" id="IPR017972">
    <property type="entry name" value="Cyt_P450_CS"/>
</dbReference>
<comment type="cofactor">
    <cofactor evidence="1 8">
        <name>heme</name>
        <dbReference type="ChEBI" id="CHEBI:30413"/>
    </cofactor>
</comment>
<evidence type="ECO:0000256" key="7">
    <source>
        <dbReference type="ARBA" id="ARBA00023033"/>
    </source>
</evidence>
<reference evidence="10" key="1">
    <citation type="submission" date="2014-01" db="EMBL/GenBank/DDBJ databases">
        <title>The genome of the white-rot fungus Pycnoporus cinnabarinus: a basidiomycete model with a versatile arsenal for lignocellulosic biomass breakdown.</title>
        <authorList>
            <person name="Levasseur A."/>
            <person name="Lomascolo A."/>
            <person name="Ruiz-Duenas F.J."/>
            <person name="Uzan E."/>
            <person name="Piumi F."/>
            <person name="Kues U."/>
            <person name="Ram A.F.J."/>
            <person name="Murat C."/>
            <person name="Haon M."/>
            <person name="Benoit I."/>
            <person name="Arfi Y."/>
            <person name="Chevret D."/>
            <person name="Drula E."/>
            <person name="Kwon M.J."/>
            <person name="Gouret P."/>
            <person name="Lesage-Meessen L."/>
            <person name="Lombard V."/>
            <person name="Mariette J."/>
            <person name="Noirot C."/>
            <person name="Park J."/>
            <person name="Patyshakuliyeva A."/>
            <person name="Wieneger R.A.B."/>
            <person name="Wosten H.A.B."/>
            <person name="Martin F."/>
            <person name="Coutinho P.M."/>
            <person name="de Vries R."/>
            <person name="Martinez A.T."/>
            <person name="Klopp C."/>
            <person name="Pontarotti P."/>
            <person name="Henrissat B."/>
            <person name="Record E."/>
        </authorList>
    </citation>
    <scope>NUCLEOTIDE SEQUENCE [LARGE SCALE GENOMIC DNA]</scope>
    <source>
        <strain evidence="10">BRFM137</strain>
    </source>
</reference>
<keyword evidence="11" id="KW-1185">Reference proteome</keyword>
<dbReference type="GO" id="GO:0005506">
    <property type="term" value="F:iron ion binding"/>
    <property type="evidence" value="ECO:0007669"/>
    <property type="project" value="InterPro"/>
</dbReference>
<evidence type="ECO:0000256" key="9">
    <source>
        <dbReference type="RuleBase" id="RU000461"/>
    </source>
</evidence>
<dbReference type="PRINTS" id="PR00385">
    <property type="entry name" value="P450"/>
</dbReference>
<evidence type="ECO:0008006" key="12">
    <source>
        <dbReference type="Google" id="ProtNLM"/>
    </source>
</evidence>
<dbReference type="Pfam" id="PF00067">
    <property type="entry name" value="p450"/>
    <property type="match status" value="1"/>
</dbReference>
<feature type="binding site" description="axial binding residue" evidence="8">
    <location>
        <position position="359"/>
    </location>
    <ligand>
        <name>heme</name>
        <dbReference type="ChEBI" id="CHEBI:30413"/>
    </ligand>
    <ligandPart>
        <name>Fe</name>
        <dbReference type="ChEBI" id="CHEBI:18248"/>
    </ligandPart>
</feature>
<comment type="caution">
    <text evidence="10">The sequence shown here is derived from an EMBL/GenBank/DDBJ whole genome shotgun (WGS) entry which is preliminary data.</text>
</comment>
<dbReference type="InterPro" id="IPR050121">
    <property type="entry name" value="Cytochrome_P450_monoxygenase"/>
</dbReference>
<dbReference type="PANTHER" id="PTHR24305">
    <property type="entry name" value="CYTOCHROME P450"/>
    <property type="match status" value="1"/>
</dbReference>
<evidence type="ECO:0000256" key="6">
    <source>
        <dbReference type="ARBA" id="ARBA00023004"/>
    </source>
</evidence>
<evidence type="ECO:0000313" key="11">
    <source>
        <dbReference type="Proteomes" id="UP000029665"/>
    </source>
</evidence>